<reference evidence="3" key="1">
    <citation type="submission" date="2017-01" db="EMBL/GenBank/DDBJ databases">
        <authorList>
            <person name="Varghese N."/>
            <person name="Submissions S."/>
        </authorList>
    </citation>
    <scope>NUCLEOTIDE SEQUENCE [LARGE SCALE GENOMIC DNA]</scope>
    <source>
        <strain evidence="3">DSM 17126</strain>
    </source>
</reference>
<evidence type="ECO:0000313" key="2">
    <source>
        <dbReference type="EMBL" id="SIS61197.1"/>
    </source>
</evidence>
<feature type="chain" id="PRO_5011958541" evidence="1">
    <location>
        <begin position="19"/>
        <end position="122"/>
    </location>
</feature>
<name>A0A1N7KI13_9FLAO</name>
<protein>
    <submittedName>
        <fullName evidence="2">Uncharacterized protein</fullName>
    </submittedName>
</protein>
<feature type="signal peptide" evidence="1">
    <location>
        <begin position="1"/>
        <end position="18"/>
    </location>
</feature>
<accession>A0A1N7KI13</accession>
<proteinExistence type="predicted"/>
<dbReference type="OrthoDB" id="1248917at2"/>
<dbReference type="Proteomes" id="UP000186373">
    <property type="component" value="Unassembled WGS sequence"/>
</dbReference>
<dbReference type="RefSeq" id="WP_076510689.1">
    <property type="nucleotide sequence ID" value="NZ_FTNY01000011.1"/>
</dbReference>
<dbReference type="EMBL" id="FTNY01000011">
    <property type="protein sequence ID" value="SIS61197.1"/>
    <property type="molecule type" value="Genomic_DNA"/>
</dbReference>
<gene>
    <name evidence="2" type="ORF">SAMN05421639_11115</name>
</gene>
<dbReference type="AlphaFoldDB" id="A0A1N7KI13"/>
<keyword evidence="3" id="KW-1185">Reference proteome</keyword>
<keyword evidence="1" id="KW-0732">Signal</keyword>
<sequence length="122" mass="14541">MRKIIFALFILISNFLLSQNLSSNIVKYYEFSLCNSPLTIILQEKKKNKYSGIIYAYLEKKKKRSYKKIKKKIKISFEQAEKIILELEKAKIDFISENYEDYSLVYLDGDYLSVKLLKYNKI</sequence>
<evidence type="ECO:0000256" key="1">
    <source>
        <dbReference type="SAM" id="SignalP"/>
    </source>
</evidence>
<evidence type="ECO:0000313" key="3">
    <source>
        <dbReference type="Proteomes" id="UP000186373"/>
    </source>
</evidence>
<organism evidence="2 3">
    <name type="scientific">Chryseobacterium shigense</name>
    <dbReference type="NCBI Taxonomy" id="297244"/>
    <lineage>
        <taxon>Bacteria</taxon>
        <taxon>Pseudomonadati</taxon>
        <taxon>Bacteroidota</taxon>
        <taxon>Flavobacteriia</taxon>
        <taxon>Flavobacteriales</taxon>
        <taxon>Weeksellaceae</taxon>
        <taxon>Chryseobacterium group</taxon>
        <taxon>Chryseobacterium</taxon>
    </lineage>
</organism>